<dbReference type="EMBL" id="JAACNO010003219">
    <property type="protein sequence ID" value="KAF4127845.1"/>
    <property type="molecule type" value="Genomic_DNA"/>
</dbReference>
<accession>A0A8S9TGY1</accession>
<comment type="caution">
    <text evidence="1">The sequence shown here is derived from an EMBL/GenBank/DDBJ whole genome shotgun (WGS) entry which is preliminary data.</text>
</comment>
<proteinExistence type="predicted"/>
<evidence type="ECO:0000313" key="1">
    <source>
        <dbReference type="EMBL" id="KAF4127845.1"/>
    </source>
</evidence>
<sequence length="228" mass="25544">MLWEAENHVQLGNRSGGDTAALSAAITQMLASIGTMLQTLHKLVAMHEAQPCISSQPPTCSCSTSDSSAPLPPRQDDVVVEAHTLAGCFFDWFTLELWHTATQKKQQFVHADLKTCINIMMVTGGRDMNIPAAPVERNGVSYRMWKQALWALVEDLDKKANCKLRSIDEKSTSKTAASLRKRWRKLRLEHQPEYKALCSAYILRKAANGIVDQCTPDTHIWRPKDLEL</sequence>
<evidence type="ECO:0000313" key="2">
    <source>
        <dbReference type="Proteomes" id="UP000704712"/>
    </source>
</evidence>
<protein>
    <submittedName>
        <fullName evidence="1">Uncharacterized protein</fullName>
    </submittedName>
</protein>
<dbReference type="AlphaFoldDB" id="A0A8S9TGY1"/>
<gene>
    <name evidence="1" type="ORF">GN958_ATG22961</name>
</gene>
<reference evidence="1" key="1">
    <citation type="submission" date="2020-03" db="EMBL/GenBank/DDBJ databases">
        <title>Hybrid Assembly of Korean Phytophthora infestans isolates.</title>
        <authorList>
            <person name="Prokchorchik M."/>
            <person name="Lee Y."/>
            <person name="Seo J."/>
            <person name="Cho J.-H."/>
            <person name="Park Y.-E."/>
            <person name="Jang D.-C."/>
            <person name="Im J.-S."/>
            <person name="Choi J.-G."/>
            <person name="Park H.-J."/>
            <person name="Lee G.-B."/>
            <person name="Lee Y.-G."/>
            <person name="Hong S.-Y."/>
            <person name="Cho K."/>
            <person name="Sohn K.H."/>
        </authorList>
    </citation>
    <scope>NUCLEOTIDE SEQUENCE</scope>
    <source>
        <strain evidence="1">KR_2_A2</strain>
    </source>
</reference>
<organism evidence="1 2">
    <name type="scientific">Phytophthora infestans</name>
    <name type="common">Potato late blight agent</name>
    <name type="synonym">Botrytis infestans</name>
    <dbReference type="NCBI Taxonomy" id="4787"/>
    <lineage>
        <taxon>Eukaryota</taxon>
        <taxon>Sar</taxon>
        <taxon>Stramenopiles</taxon>
        <taxon>Oomycota</taxon>
        <taxon>Peronosporomycetes</taxon>
        <taxon>Peronosporales</taxon>
        <taxon>Peronosporaceae</taxon>
        <taxon>Phytophthora</taxon>
    </lineage>
</organism>
<name>A0A8S9TGY1_PHYIN</name>
<dbReference type="Proteomes" id="UP000704712">
    <property type="component" value="Unassembled WGS sequence"/>
</dbReference>